<name>A0A0L0HNS0_SPIPD</name>
<feature type="compositionally biased region" description="Polar residues" evidence="1">
    <location>
        <begin position="7"/>
        <end position="22"/>
    </location>
</feature>
<organism evidence="3 4">
    <name type="scientific">Spizellomyces punctatus (strain DAOM BR117)</name>
    <dbReference type="NCBI Taxonomy" id="645134"/>
    <lineage>
        <taxon>Eukaryota</taxon>
        <taxon>Fungi</taxon>
        <taxon>Fungi incertae sedis</taxon>
        <taxon>Chytridiomycota</taxon>
        <taxon>Chytridiomycota incertae sedis</taxon>
        <taxon>Chytridiomycetes</taxon>
        <taxon>Spizellomycetales</taxon>
        <taxon>Spizellomycetaceae</taxon>
        <taxon>Spizellomyces</taxon>
    </lineage>
</organism>
<dbReference type="RefSeq" id="XP_016610776.1">
    <property type="nucleotide sequence ID" value="XM_016750132.1"/>
</dbReference>
<accession>A0A0L0HNS0</accession>
<reference evidence="3 4" key="1">
    <citation type="submission" date="2009-08" db="EMBL/GenBank/DDBJ databases">
        <title>The Genome Sequence of Spizellomyces punctatus strain DAOM BR117.</title>
        <authorList>
            <consortium name="The Broad Institute Genome Sequencing Platform"/>
            <person name="Russ C."/>
            <person name="Cuomo C."/>
            <person name="Shea T."/>
            <person name="Young S.K."/>
            <person name="Zeng Q."/>
            <person name="Koehrsen M."/>
            <person name="Haas B."/>
            <person name="Borodovsky M."/>
            <person name="Guigo R."/>
            <person name="Alvarado L."/>
            <person name="Berlin A."/>
            <person name="Bochicchio J."/>
            <person name="Borenstein D."/>
            <person name="Chapman S."/>
            <person name="Chen Z."/>
            <person name="Engels R."/>
            <person name="Freedman E."/>
            <person name="Gellesch M."/>
            <person name="Goldberg J."/>
            <person name="Griggs A."/>
            <person name="Gujja S."/>
            <person name="Heiman D."/>
            <person name="Hepburn T."/>
            <person name="Howarth C."/>
            <person name="Jen D."/>
            <person name="Larson L."/>
            <person name="Lewis B."/>
            <person name="Mehta T."/>
            <person name="Park D."/>
            <person name="Pearson M."/>
            <person name="Roberts A."/>
            <person name="Saif S."/>
            <person name="Shenoy N."/>
            <person name="Sisk P."/>
            <person name="Stolte C."/>
            <person name="Sykes S."/>
            <person name="Thomson T."/>
            <person name="Walk T."/>
            <person name="White J."/>
            <person name="Yandava C."/>
            <person name="Burger G."/>
            <person name="Gray M.W."/>
            <person name="Holland P.W.H."/>
            <person name="King N."/>
            <person name="Lang F.B.F."/>
            <person name="Roger A.J."/>
            <person name="Ruiz-Trillo I."/>
            <person name="Lander E."/>
            <person name="Nusbaum C."/>
        </authorList>
    </citation>
    <scope>NUCLEOTIDE SEQUENCE [LARGE SCALE GENOMIC DNA]</scope>
    <source>
        <strain evidence="3 4">DAOM BR117</strain>
    </source>
</reference>
<dbReference type="Gene3D" id="3.90.660.20">
    <property type="entry name" value="Protoporphyrinogen oxidase, mitochondrial, domain 2"/>
    <property type="match status" value="1"/>
</dbReference>
<dbReference type="AlphaFoldDB" id="A0A0L0HNS0"/>
<evidence type="ECO:0000256" key="2">
    <source>
        <dbReference type="SAM" id="Phobius"/>
    </source>
</evidence>
<keyword evidence="4" id="KW-1185">Reference proteome</keyword>
<keyword evidence="2" id="KW-0812">Transmembrane</keyword>
<dbReference type="PANTHER" id="PTHR42923:SF17">
    <property type="entry name" value="AMINE OXIDASE DOMAIN-CONTAINING PROTEIN"/>
    <property type="match status" value="1"/>
</dbReference>
<dbReference type="EMBL" id="KQ257452">
    <property type="protein sequence ID" value="KND02737.1"/>
    <property type="molecule type" value="Genomic_DNA"/>
</dbReference>
<dbReference type="GO" id="GO:0016491">
    <property type="term" value="F:oxidoreductase activity"/>
    <property type="evidence" value="ECO:0007669"/>
    <property type="project" value="TreeGrafter"/>
</dbReference>
<feature type="transmembrane region" description="Helical" evidence="2">
    <location>
        <begin position="551"/>
        <end position="571"/>
    </location>
</feature>
<dbReference type="OrthoDB" id="5977668at2759"/>
<dbReference type="SUPFAM" id="SSF51905">
    <property type="entry name" value="FAD/NAD(P)-binding domain"/>
    <property type="match status" value="1"/>
</dbReference>
<dbReference type="STRING" id="645134.A0A0L0HNS0"/>
<dbReference type="Gene3D" id="3.50.50.60">
    <property type="entry name" value="FAD/NAD(P)-binding domain"/>
    <property type="match status" value="2"/>
</dbReference>
<dbReference type="InterPro" id="IPR050464">
    <property type="entry name" value="Zeta_carotene_desat/Oxidored"/>
</dbReference>
<protein>
    <recommendedName>
        <fullName evidence="5">Amine oxidase domain-containing protein</fullName>
    </recommendedName>
</protein>
<sequence>MPPLVPNSEQIPSEQPGDSETVSDIPRVAIVGSGLAGLSAAYLLSVNGYTVDLYEKSGRLGMAAANVTVPGVEGEEEVVMDVPMRSFFPEHYSHLTALYKYLKIPYHASENSMSFSTYVPIAKSYAEQSAASLDTAPYFSFSCFKIPFTSVSISYPDLPSPLAFLSALFQAITSAIYALRVMFGYVKLLVVVKYLAARGQLTPQGPLKNVTLGQFWDLYGIGMEFVEGAFEPLFCGVCTCSTDVLRGFPAVVILEYVARAMPFGKMSFVSIGVQSVCEALSKPVRRVFLNTSVESVHSSCDTVDNLSDLLDSPHLVVQTSSGTRRLYNHVIFATQANQAAKILQASKDFKKDLPAQRQVEVLEKFLYAKSLVVCHTDEALMPADKEVWRCLNFFTTKEQSLSRNEIDGSKSSGPTTQSVLPYDAYATSSCTHWFNRSHPSLAHPKAPNYYQTTNPHALPSPSLTLSNTSFERAVVTMSSWAALESLDSVQGTGGRWFVGSYAWDGIPLLEGCVASSVNVVSRISKRDGKTNEIRVPWSNLVGGDSSGHMDIPWVVVVFGLAAAAAAAMVTLS</sequence>
<keyword evidence="2" id="KW-0472">Membrane</keyword>
<evidence type="ECO:0000256" key="1">
    <source>
        <dbReference type="SAM" id="MobiDB-lite"/>
    </source>
</evidence>
<evidence type="ECO:0000313" key="4">
    <source>
        <dbReference type="Proteomes" id="UP000053201"/>
    </source>
</evidence>
<dbReference type="eggNOG" id="ENOG502RZ2M">
    <property type="taxonomic scope" value="Eukaryota"/>
</dbReference>
<keyword evidence="2" id="KW-1133">Transmembrane helix</keyword>
<evidence type="ECO:0008006" key="5">
    <source>
        <dbReference type="Google" id="ProtNLM"/>
    </source>
</evidence>
<dbReference type="Proteomes" id="UP000053201">
    <property type="component" value="Unassembled WGS sequence"/>
</dbReference>
<dbReference type="InParanoid" id="A0A0L0HNS0"/>
<feature type="region of interest" description="Disordered" evidence="1">
    <location>
        <begin position="1"/>
        <end position="22"/>
    </location>
</feature>
<dbReference type="Pfam" id="PF13450">
    <property type="entry name" value="NAD_binding_8"/>
    <property type="match status" value="1"/>
</dbReference>
<dbReference type="VEuPathDB" id="FungiDB:SPPG_01820"/>
<dbReference type="InterPro" id="IPR036188">
    <property type="entry name" value="FAD/NAD-bd_sf"/>
</dbReference>
<dbReference type="Gene3D" id="1.10.3110.10">
    <property type="entry name" value="protoporphyrinogen ix oxidase, domain 3"/>
    <property type="match status" value="1"/>
</dbReference>
<dbReference type="OMA" id="PAGWRNG"/>
<gene>
    <name evidence="3" type="ORF">SPPG_01820</name>
</gene>
<evidence type="ECO:0000313" key="3">
    <source>
        <dbReference type="EMBL" id="KND02737.1"/>
    </source>
</evidence>
<dbReference type="GeneID" id="27685456"/>
<proteinExistence type="predicted"/>
<dbReference type="PANTHER" id="PTHR42923">
    <property type="entry name" value="PROTOPORPHYRINOGEN OXIDASE"/>
    <property type="match status" value="1"/>
</dbReference>